<dbReference type="PANTHER" id="PTHR43270">
    <property type="entry name" value="BETA-ALA-HIS DIPEPTIDASE"/>
    <property type="match status" value="1"/>
</dbReference>
<keyword evidence="2" id="KW-0479">Metal-binding</keyword>
<dbReference type="GO" id="GO:0006508">
    <property type="term" value="P:proteolysis"/>
    <property type="evidence" value="ECO:0007669"/>
    <property type="project" value="UniProtKB-KW"/>
</dbReference>
<evidence type="ECO:0000256" key="2">
    <source>
        <dbReference type="ARBA" id="ARBA00022723"/>
    </source>
</evidence>
<dbReference type="Proteomes" id="UP000248758">
    <property type="component" value="Chromosome 1"/>
</dbReference>
<evidence type="ECO:0000313" key="5">
    <source>
        <dbReference type="Proteomes" id="UP000248758"/>
    </source>
</evidence>
<accession>A0A2X5NGD7</accession>
<dbReference type="AlphaFoldDB" id="A0A2X5NGD7"/>
<dbReference type="Pfam" id="PF01546">
    <property type="entry name" value="Peptidase_M20"/>
    <property type="match status" value="1"/>
</dbReference>
<dbReference type="InterPro" id="IPR001261">
    <property type="entry name" value="ArgE/DapE_CS"/>
</dbReference>
<keyword evidence="3" id="KW-0378">Hydrolase</keyword>
<dbReference type="Gene3D" id="3.40.630.10">
    <property type="entry name" value="Zn peptidases"/>
    <property type="match status" value="1"/>
</dbReference>
<dbReference type="PANTHER" id="PTHR43270:SF12">
    <property type="entry name" value="SUCCINYL-DIAMINOPIMELATE DESUCCINYLASE"/>
    <property type="match status" value="1"/>
</dbReference>
<dbReference type="SUPFAM" id="SSF53187">
    <property type="entry name" value="Zn-dependent exopeptidases"/>
    <property type="match status" value="1"/>
</dbReference>
<protein>
    <submittedName>
        <fullName evidence="4">Peptidase, ArgE/DapE family</fullName>
    </submittedName>
</protein>
<gene>
    <name evidence="4" type="ORF">NCTC11468_00445</name>
</gene>
<proteinExistence type="predicted"/>
<dbReference type="Gene3D" id="3.30.70.360">
    <property type="match status" value="1"/>
</dbReference>
<evidence type="ECO:0000313" key="4">
    <source>
        <dbReference type="EMBL" id="SQK72196.1"/>
    </source>
</evidence>
<organism evidence="4 5">
    <name type="scientific">Tatumella ptyseos</name>
    <dbReference type="NCBI Taxonomy" id="82987"/>
    <lineage>
        <taxon>Bacteria</taxon>
        <taxon>Pseudomonadati</taxon>
        <taxon>Pseudomonadota</taxon>
        <taxon>Gammaproteobacteria</taxon>
        <taxon>Enterobacterales</taxon>
        <taxon>Erwiniaceae</taxon>
        <taxon>Tatumella</taxon>
    </lineage>
</organism>
<reference evidence="4 5" key="1">
    <citation type="submission" date="2018-06" db="EMBL/GenBank/DDBJ databases">
        <authorList>
            <consortium name="Pathogen Informatics"/>
            <person name="Doyle S."/>
        </authorList>
    </citation>
    <scope>NUCLEOTIDE SEQUENCE [LARGE SCALE GENOMIC DNA]</scope>
    <source>
        <strain evidence="4 5">NCTC11468</strain>
    </source>
</reference>
<evidence type="ECO:0000256" key="3">
    <source>
        <dbReference type="ARBA" id="ARBA00022801"/>
    </source>
</evidence>
<dbReference type="InterPro" id="IPR051458">
    <property type="entry name" value="Cyt/Met_Dipeptidase"/>
</dbReference>
<dbReference type="GO" id="GO:0046872">
    <property type="term" value="F:metal ion binding"/>
    <property type="evidence" value="ECO:0007669"/>
    <property type="project" value="UniProtKB-KW"/>
</dbReference>
<dbReference type="InterPro" id="IPR002933">
    <property type="entry name" value="Peptidase_M20"/>
</dbReference>
<dbReference type="KEGG" id="tpty:NCTC11468_00445"/>
<keyword evidence="1" id="KW-0645">Protease</keyword>
<evidence type="ECO:0000256" key="1">
    <source>
        <dbReference type="ARBA" id="ARBA00022670"/>
    </source>
</evidence>
<dbReference type="RefSeq" id="WP_029991082.1">
    <property type="nucleotide sequence ID" value="NZ_LS483499.1"/>
</dbReference>
<dbReference type="EMBL" id="LS483499">
    <property type="protein sequence ID" value="SQK72196.1"/>
    <property type="molecule type" value="Genomic_DNA"/>
</dbReference>
<sequence>MKKHDAINSIMEYYESGTFLKILSQAVNMRTLSQAEENQTDLYAYIHEFMMPLLTDMDFVCKSYENPVSGKPPFMVGHRFEDEKLPTILLYGHGDVIYGMDERWGDGRSPWHISSEDNKIYGRGTADNKGQHLINILSLKSIIELKKGNIGLNIKILLEMGEENGSPGIIDFCSENKKLLAADVFIASDGPRIADNIPTLYLGSRGVFNFCMEVKLRDKDFHSGNWGGIIKDPGIILSNAISCIVDHNGRIKIQELKPKEIPEDVKNSLSSIEIRPSISNSSPDIFEQWGEPGLSLSEKLYGWNSFSVLALDSGNPVTPTHAISGSAKAYCHIRYVTESDPLKFLTAIRNTLKKEGINDITLYEDKSHFMQATRLNQNNSWVIRAKKSMEDSLGKKITILPNLGGSIPNAAFSDVLSLPTLWIPHSYPSCAQHAPDEHLLTTIIQEGLQIMTGLFWDLAE</sequence>
<dbReference type="PROSITE" id="PS00759">
    <property type="entry name" value="ARGE_DAPE_CPG2_2"/>
    <property type="match status" value="1"/>
</dbReference>
<dbReference type="NCBIfam" id="NF005478">
    <property type="entry name" value="PRK07079.1"/>
    <property type="match status" value="1"/>
</dbReference>
<name>A0A2X5NGD7_9GAMM</name>
<dbReference type="GO" id="GO:0008233">
    <property type="term" value="F:peptidase activity"/>
    <property type="evidence" value="ECO:0007669"/>
    <property type="project" value="UniProtKB-KW"/>
</dbReference>